<organism evidence="8 9">
    <name type="scientific">Colletotrichum orchidophilum</name>
    <dbReference type="NCBI Taxonomy" id="1209926"/>
    <lineage>
        <taxon>Eukaryota</taxon>
        <taxon>Fungi</taxon>
        <taxon>Dikarya</taxon>
        <taxon>Ascomycota</taxon>
        <taxon>Pezizomycotina</taxon>
        <taxon>Sordariomycetes</taxon>
        <taxon>Hypocreomycetidae</taxon>
        <taxon>Glomerellales</taxon>
        <taxon>Glomerellaceae</taxon>
        <taxon>Colletotrichum</taxon>
    </lineage>
</organism>
<dbReference type="InterPro" id="IPR052337">
    <property type="entry name" value="SAT4-like"/>
</dbReference>
<dbReference type="EMBL" id="MJBS01000019">
    <property type="protein sequence ID" value="OHF01534.1"/>
    <property type="molecule type" value="Genomic_DNA"/>
</dbReference>
<dbReference type="Proteomes" id="UP000176998">
    <property type="component" value="Unassembled WGS sequence"/>
</dbReference>
<keyword evidence="4 6" id="KW-0472">Membrane</keyword>
<comment type="similarity">
    <text evidence="5">Belongs to the SAT4 family.</text>
</comment>
<dbReference type="InterPro" id="IPR049326">
    <property type="entry name" value="Rhodopsin_dom_fungi"/>
</dbReference>
<feature type="domain" description="Rhodopsin" evidence="7">
    <location>
        <begin position="41"/>
        <end position="286"/>
    </location>
</feature>
<feature type="transmembrane region" description="Helical" evidence="6">
    <location>
        <begin position="259"/>
        <end position="281"/>
    </location>
</feature>
<feature type="transmembrane region" description="Helical" evidence="6">
    <location>
        <begin position="146"/>
        <end position="168"/>
    </location>
</feature>
<dbReference type="RefSeq" id="XP_022478676.1">
    <property type="nucleotide sequence ID" value="XM_022614940.1"/>
</dbReference>
<evidence type="ECO:0000256" key="6">
    <source>
        <dbReference type="SAM" id="Phobius"/>
    </source>
</evidence>
<evidence type="ECO:0000256" key="4">
    <source>
        <dbReference type="ARBA" id="ARBA00023136"/>
    </source>
</evidence>
<accession>A0A1G4BJD7</accession>
<keyword evidence="3 6" id="KW-1133">Transmembrane helix</keyword>
<keyword evidence="9" id="KW-1185">Reference proteome</keyword>
<dbReference type="OrthoDB" id="444631at2759"/>
<evidence type="ECO:0000256" key="2">
    <source>
        <dbReference type="ARBA" id="ARBA00022692"/>
    </source>
</evidence>
<comment type="subcellular location">
    <subcellularLocation>
        <location evidence="1">Membrane</location>
        <topology evidence="1">Multi-pass membrane protein</topology>
    </subcellularLocation>
</comment>
<feature type="transmembrane region" description="Helical" evidence="6">
    <location>
        <begin position="20"/>
        <end position="45"/>
    </location>
</feature>
<feature type="transmembrane region" description="Helical" evidence="6">
    <location>
        <begin position="57"/>
        <end position="75"/>
    </location>
</feature>
<proteinExistence type="inferred from homology"/>
<dbReference type="GeneID" id="34556450"/>
<evidence type="ECO:0000256" key="3">
    <source>
        <dbReference type="ARBA" id="ARBA00022989"/>
    </source>
</evidence>
<gene>
    <name evidence="8" type="ORF">CORC01_03290</name>
</gene>
<comment type="caution">
    <text evidence="8">The sequence shown here is derived from an EMBL/GenBank/DDBJ whole genome shotgun (WGS) entry which is preliminary data.</text>
</comment>
<dbReference type="GO" id="GO:0016020">
    <property type="term" value="C:membrane"/>
    <property type="evidence" value="ECO:0007669"/>
    <property type="project" value="UniProtKB-SubCell"/>
</dbReference>
<feature type="transmembrane region" description="Helical" evidence="6">
    <location>
        <begin position="227"/>
        <end position="247"/>
    </location>
</feature>
<dbReference type="PANTHER" id="PTHR33048:SF162">
    <property type="entry name" value="SATRATOXIN BIOSYNTHESIS SC1 CLUSTER PROTEIN 4"/>
    <property type="match status" value="1"/>
</dbReference>
<dbReference type="PANTHER" id="PTHR33048">
    <property type="entry name" value="PTH11-LIKE INTEGRAL MEMBRANE PROTEIN (AFU_ORTHOLOGUE AFUA_5G11245)"/>
    <property type="match status" value="1"/>
</dbReference>
<reference evidence="8 9" key="1">
    <citation type="submission" date="2016-09" db="EMBL/GenBank/DDBJ databases">
        <authorList>
            <person name="Capua I."/>
            <person name="De Benedictis P."/>
            <person name="Joannis T."/>
            <person name="Lombin L.H."/>
            <person name="Cattoli G."/>
        </authorList>
    </citation>
    <scope>NUCLEOTIDE SEQUENCE [LARGE SCALE GENOMIC DNA]</scope>
    <source>
        <strain evidence="8 9">IMI 309357</strain>
    </source>
</reference>
<sequence length="379" mass="42693">MSQPQADPNAPLFGVAHSVFRPLLTAITWANVATSYVFLSLRLFVRWRRNRHLLRDDFWMVLAWLCLLTMGILQMQQMDALWYVVALRAGRFRPASKEEANAQLEQWLRWSYALTFVFWSGLFAVKASFLNVFFRLVSPIPWLRKVWYGIAAFCLLAYIGGWLAGSLVCDIPSDYFRAEKCNSSKEVFYSRFAIFFATAADVFTDLLIMGLPIAVLPSLQLDFKKKLGLGVAFCLALITIVTAIVRMTQVLKGETVDMVGLSVWSLTELGVAIIVGSLPPLKALLTRSVRKYNGSRTNRNKSYINCRGERGNGYGPNNTSRSVMVAESIPLDDRHRSEQFDGRIYVQKTCEVRVDGVARKTDDEEEAVLTNSFAANGPP</sequence>
<name>A0A1G4BJD7_9PEZI</name>
<feature type="transmembrane region" description="Helical" evidence="6">
    <location>
        <begin position="188"/>
        <end position="215"/>
    </location>
</feature>
<evidence type="ECO:0000256" key="1">
    <source>
        <dbReference type="ARBA" id="ARBA00004141"/>
    </source>
</evidence>
<dbReference type="Pfam" id="PF20684">
    <property type="entry name" value="Fung_rhodopsin"/>
    <property type="match status" value="1"/>
</dbReference>
<dbReference type="STRING" id="1209926.A0A1G4BJD7"/>
<evidence type="ECO:0000313" key="9">
    <source>
        <dbReference type="Proteomes" id="UP000176998"/>
    </source>
</evidence>
<keyword evidence="2 6" id="KW-0812">Transmembrane</keyword>
<evidence type="ECO:0000256" key="5">
    <source>
        <dbReference type="ARBA" id="ARBA00038359"/>
    </source>
</evidence>
<evidence type="ECO:0000313" key="8">
    <source>
        <dbReference type="EMBL" id="OHF01534.1"/>
    </source>
</evidence>
<dbReference type="AlphaFoldDB" id="A0A1G4BJD7"/>
<evidence type="ECO:0000259" key="7">
    <source>
        <dbReference type="Pfam" id="PF20684"/>
    </source>
</evidence>
<protein>
    <recommendedName>
        <fullName evidence="7">Rhodopsin domain-containing protein</fullName>
    </recommendedName>
</protein>
<feature type="transmembrane region" description="Helical" evidence="6">
    <location>
        <begin position="110"/>
        <end position="134"/>
    </location>
</feature>